<reference evidence="1" key="1">
    <citation type="submission" date="2020-11" db="EMBL/GenBank/DDBJ databases">
        <authorList>
            <person name="Davenport K.M."/>
            <person name="Bickhart D.M."/>
            <person name="Smith T.P.L."/>
            <person name="Murdoch B.M."/>
            <person name="Rosen B.D."/>
        </authorList>
    </citation>
    <scope>NUCLEOTIDE SEQUENCE [LARGE SCALE GENOMIC DNA]</scope>
    <source>
        <strain evidence="1">OAR_USU_Benz2616</strain>
    </source>
</reference>
<proteinExistence type="predicted"/>
<sequence length="239" mass="26481">MSTAEADRWAWLLVLSFVFGCNVLRILLPSFSFFMSRVLQKDAEQESQMRAEIQGMKQELSTVNMMDEFARYARLERKINKMTDKLKTHVKARTAQLAKIKWVAALMVSLIWKYYSVPVAVVPSKWITPLDRLVAFPTRVAGFPDGSVVKNPPANVGDLGMILAQEYPGGGNGNPLQYICLENSPDRGAGGLQSTGPQRVGHDLATENARMQPVVQALFVKETYSPLSGLVTFSKISGL</sequence>
<accession>A0AC11D962</accession>
<name>A0AC11D962_SHEEP</name>
<gene>
    <name evidence="1" type="primary">GET1</name>
</gene>
<organism evidence="1">
    <name type="scientific">Ovis aries</name>
    <name type="common">Sheep</name>
    <dbReference type="NCBI Taxonomy" id="9940"/>
    <lineage>
        <taxon>Eukaryota</taxon>
        <taxon>Metazoa</taxon>
        <taxon>Chordata</taxon>
        <taxon>Craniata</taxon>
        <taxon>Vertebrata</taxon>
        <taxon>Euteleostomi</taxon>
        <taxon>Mammalia</taxon>
        <taxon>Eutheria</taxon>
        <taxon>Laurasiatheria</taxon>
        <taxon>Artiodactyla</taxon>
        <taxon>Ruminantia</taxon>
        <taxon>Pecora</taxon>
        <taxon>Bovidae</taxon>
        <taxon>Caprinae</taxon>
        <taxon>Ovis</taxon>
    </lineage>
</organism>
<dbReference type="Ensembl" id="ENSOART00020059265.1">
    <property type="protein sequence ID" value="ENSOARP00020042207.1"/>
    <property type="gene ID" value="ENSOARG00020002343.2"/>
</dbReference>
<evidence type="ECO:0000313" key="1">
    <source>
        <dbReference type="Ensembl" id="ENSOARP00020042207.1"/>
    </source>
</evidence>
<reference evidence="1" key="3">
    <citation type="submission" date="2025-09" db="UniProtKB">
        <authorList>
            <consortium name="Ensembl"/>
        </authorList>
    </citation>
    <scope>IDENTIFICATION</scope>
</reference>
<protein>
    <submittedName>
        <fullName evidence="1">Guided entry of tail-anchored proteins factor 1</fullName>
    </submittedName>
</protein>
<reference evidence="1" key="2">
    <citation type="submission" date="2025-08" db="UniProtKB">
        <authorList>
            <consortium name="Ensembl"/>
        </authorList>
    </citation>
    <scope>IDENTIFICATION</scope>
</reference>